<keyword evidence="5 13" id="KW-0444">Lipid biosynthesis</keyword>
<keyword evidence="7 13" id="KW-0276">Fatty acid metabolism</keyword>
<dbReference type="GO" id="GO:0030148">
    <property type="term" value="P:sphingolipid biosynthetic process"/>
    <property type="evidence" value="ECO:0007669"/>
    <property type="project" value="TreeGrafter"/>
</dbReference>
<sequence length="184" mass="22739">MKYITIYNILGIIIALTALTTSYLYYFTNRKMYLLISALFQSFFLLEILNIKLHRSNARYKPTVIQLFFRMFIIWIVFYFYECTTNFFCVVTFTWYFTDCIRYLYYLTRNTYVKFLRYNLFIIFYPISIYIEFQSMFNVLTKLKGIFKYLFLSFIILYIPCIIFLILHMFKQRKWANKKHIKSL</sequence>
<evidence type="ECO:0000256" key="5">
    <source>
        <dbReference type="ARBA" id="ARBA00022516"/>
    </source>
</evidence>
<dbReference type="VEuPathDB" id="MicrosporidiaDB:AAJ76_1500035391"/>
<dbReference type="OMA" id="INICAGM"/>
<evidence type="ECO:0000256" key="1">
    <source>
        <dbReference type="ARBA" id="ARBA00004141"/>
    </source>
</evidence>
<dbReference type="UniPathway" id="UPA00094"/>
<comment type="similarity">
    <text evidence="3 13">Belongs to the very long-chain fatty acids dehydratase HACD family.</text>
</comment>
<evidence type="ECO:0000256" key="4">
    <source>
        <dbReference type="ARBA" id="ARBA00013122"/>
    </source>
</evidence>
<feature type="transmembrane region" description="Helical" evidence="13">
    <location>
        <begin position="7"/>
        <end position="26"/>
    </location>
</feature>
<keyword evidence="6 13" id="KW-0812">Transmembrane</keyword>
<evidence type="ECO:0000256" key="3">
    <source>
        <dbReference type="ARBA" id="ARBA00007811"/>
    </source>
</evidence>
<evidence type="ECO:0000256" key="12">
    <source>
        <dbReference type="ARBA" id="ARBA00023239"/>
    </source>
</evidence>
<dbReference type="PANTHER" id="PTHR11035">
    <property type="entry name" value="VERY-LONG-CHAIN (3R)-3-HYDROXYACYL-COA DEHYDRATASE"/>
    <property type="match status" value="1"/>
</dbReference>
<dbReference type="GO" id="GO:0042761">
    <property type="term" value="P:very long-chain fatty acid biosynthetic process"/>
    <property type="evidence" value="ECO:0007669"/>
    <property type="project" value="TreeGrafter"/>
</dbReference>
<comment type="catalytic activity">
    <reaction evidence="13">
        <text>a very-long-chain (3R)-3-hydroxyacyl-CoA = a very-long-chain (2E)-enoyl-CoA + H2O</text>
        <dbReference type="Rhea" id="RHEA:45812"/>
        <dbReference type="ChEBI" id="CHEBI:15377"/>
        <dbReference type="ChEBI" id="CHEBI:83728"/>
        <dbReference type="ChEBI" id="CHEBI:85440"/>
        <dbReference type="EC" id="4.2.1.134"/>
    </reaction>
</comment>
<evidence type="ECO:0000256" key="6">
    <source>
        <dbReference type="ARBA" id="ARBA00022692"/>
    </source>
</evidence>
<reference evidence="14 15" key="1">
    <citation type="journal article" date="2015" name="Environ. Microbiol.">
        <title>Genome analyses suggest the presence of polyploidy and recent human-driven expansions in eight global populations of the honeybee pathogen Nosema ceranae.</title>
        <authorList>
            <person name="Pelin A."/>
            <person name="Selman M."/>
            <person name="Aris-Brosou S."/>
            <person name="Farinelli L."/>
            <person name="Corradi N."/>
        </authorList>
    </citation>
    <scope>NUCLEOTIDE SEQUENCE [LARGE SCALE GENOMIC DNA]</scope>
    <source>
        <strain evidence="14 15">PA08 1199</strain>
    </source>
</reference>
<evidence type="ECO:0000256" key="2">
    <source>
        <dbReference type="ARBA" id="ARBA00005194"/>
    </source>
</evidence>
<dbReference type="GO" id="GO:0005789">
    <property type="term" value="C:endoplasmic reticulum membrane"/>
    <property type="evidence" value="ECO:0007669"/>
    <property type="project" value="UniProtKB-SubCell"/>
</dbReference>
<dbReference type="GeneID" id="36319001"/>
<keyword evidence="11 13" id="KW-0275">Fatty acid biosynthesis</keyword>
<evidence type="ECO:0000313" key="15">
    <source>
        <dbReference type="Proteomes" id="UP000034350"/>
    </source>
</evidence>
<feature type="transmembrane region" description="Helical" evidence="13">
    <location>
        <begin position="32"/>
        <end position="51"/>
    </location>
</feature>
<comment type="subcellular location">
    <subcellularLocation>
        <location evidence="13">Endoplasmic reticulum membrane</location>
        <topology evidence="13">Multi-pass membrane protein</topology>
    </subcellularLocation>
    <subcellularLocation>
        <location evidence="1">Membrane</location>
        <topology evidence="1">Multi-pass membrane protein</topology>
    </subcellularLocation>
</comment>
<keyword evidence="12 13" id="KW-0456">Lyase</keyword>
<dbReference type="EMBL" id="JPQZ01000015">
    <property type="protein sequence ID" value="KKO75655.1"/>
    <property type="molecule type" value="Genomic_DNA"/>
</dbReference>
<dbReference type="InterPro" id="IPR007482">
    <property type="entry name" value="Tyr_Pase-like_PTPLA"/>
</dbReference>
<name>A0A0F9WG00_9MICR</name>
<keyword evidence="15" id="KW-1185">Reference proteome</keyword>
<evidence type="ECO:0000256" key="8">
    <source>
        <dbReference type="ARBA" id="ARBA00022989"/>
    </source>
</evidence>
<keyword evidence="8 13" id="KW-1133">Transmembrane helix</keyword>
<comment type="caution">
    <text evidence="14">The sequence shown here is derived from an EMBL/GenBank/DDBJ whole genome shotgun (WGS) entry which is preliminary data.</text>
</comment>
<keyword evidence="13" id="KW-0256">Endoplasmic reticulum</keyword>
<evidence type="ECO:0000256" key="11">
    <source>
        <dbReference type="ARBA" id="ARBA00023160"/>
    </source>
</evidence>
<proteinExistence type="inferred from homology"/>
<dbReference type="Pfam" id="PF04387">
    <property type="entry name" value="PTPLA"/>
    <property type="match status" value="1"/>
</dbReference>
<comment type="pathway">
    <text evidence="2 13">Lipid metabolism; fatty acid biosynthesis.</text>
</comment>
<feature type="transmembrane region" description="Helical" evidence="13">
    <location>
        <begin position="149"/>
        <end position="170"/>
    </location>
</feature>
<dbReference type="GO" id="GO:0030497">
    <property type="term" value="P:fatty acid elongation"/>
    <property type="evidence" value="ECO:0007669"/>
    <property type="project" value="TreeGrafter"/>
</dbReference>
<evidence type="ECO:0000313" key="14">
    <source>
        <dbReference type="EMBL" id="KKO75655.1"/>
    </source>
</evidence>
<evidence type="ECO:0000256" key="9">
    <source>
        <dbReference type="ARBA" id="ARBA00023098"/>
    </source>
</evidence>
<protein>
    <recommendedName>
        <fullName evidence="4 13">Very-long-chain (3R)-3-hydroxyacyl-CoA dehydratase</fullName>
        <ecNumber evidence="4 13">4.2.1.134</ecNumber>
    </recommendedName>
</protein>
<comment type="caution">
    <text evidence="13">Lacks conserved residue(s) required for the propagation of feature annotation.</text>
</comment>
<accession>A0A0F9WG00</accession>
<keyword evidence="10 13" id="KW-0472">Membrane</keyword>
<dbReference type="EC" id="4.2.1.134" evidence="4 13"/>
<keyword evidence="9 13" id="KW-0443">Lipid metabolism</keyword>
<dbReference type="GO" id="GO:0102158">
    <property type="term" value="F:very-long-chain (3R)-3-hydroxyacyl-CoA dehydratase activity"/>
    <property type="evidence" value="ECO:0007669"/>
    <property type="project" value="UniProtKB-EC"/>
</dbReference>
<organism evidence="14 15">
    <name type="scientific">Vairimorpha ceranae</name>
    <dbReference type="NCBI Taxonomy" id="40302"/>
    <lineage>
        <taxon>Eukaryota</taxon>
        <taxon>Fungi</taxon>
        <taxon>Fungi incertae sedis</taxon>
        <taxon>Microsporidia</taxon>
        <taxon>Nosematidae</taxon>
        <taxon>Vairimorpha</taxon>
    </lineage>
</organism>
<comment type="function">
    <text evidence="13">Catalyzes the third of the four reactions of the long-chain fatty acids elongation cycle. This endoplasmic reticulum-bound enzymatic process, allows the addition of two carbons to the chain of long- and very long-chain fatty acids/VLCFAs per cycle. This enzyme catalyzes the dehydration of the 3-hydroxyacyl-CoA intermediate into trans-2,3-enoyl-CoA, within each cycle of fatty acid elongation. Thereby, it participates to the production of VLCFAs of different chain lengths that are involved in multiple biological processes as precursors of membrane lipids and lipid mediators.</text>
</comment>
<evidence type="ECO:0000256" key="7">
    <source>
        <dbReference type="ARBA" id="ARBA00022832"/>
    </source>
</evidence>
<feature type="transmembrane region" description="Helical" evidence="13">
    <location>
        <begin position="118"/>
        <end position="137"/>
    </location>
</feature>
<evidence type="ECO:0000256" key="13">
    <source>
        <dbReference type="RuleBase" id="RU363109"/>
    </source>
</evidence>
<dbReference type="Proteomes" id="UP000034350">
    <property type="component" value="Unassembled WGS sequence"/>
</dbReference>
<dbReference type="OrthoDB" id="46988at2759"/>
<gene>
    <name evidence="14" type="ORF">AAJ76_1500035391</name>
</gene>
<evidence type="ECO:0000256" key="10">
    <source>
        <dbReference type="ARBA" id="ARBA00023136"/>
    </source>
</evidence>
<dbReference type="AlphaFoldDB" id="A0A0F9WG00"/>
<dbReference type="VEuPathDB" id="MicrosporidiaDB:NCER_101417"/>
<dbReference type="RefSeq" id="XP_024331397.1">
    <property type="nucleotide sequence ID" value="XM_024474094.1"/>
</dbReference>